<feature type="DNA-binding region" description="H-T-H motif" evidence="3">
    <location>
        <begin position="28"/>
        <end position="47"/>
    </location>
</feature>
<dbReference type="Gene3D" id="1.10.357.10">
    <property type="entry name" value="Tetracycline Repressor, domain 2"/>
    <property type="match status" value="1"/>
</dbReference>
<sequence>MKKGEETKQNILEHGLRLFSSKGYEETSLKDIASKVNIKTPSIYAYFSSKDELFEKIVEFVIDDYVKFIDDQASTIGSLSIKDQLYKLLGELNEYYYMNDRGVFLKRYGVFPPERFKEIITQKNSMVENKIRKLLYMILDVKSDDHQFIEKENIATSFICLLDGMLFYLMNYSFEEYERRLTSTWKVFWKGILK</sequence>
<dbReference type="KEGG" id="liu:OU989_09945"/>
<dbReference type="RefSeq" id="WP_274796981.1">
    <property type="nucleotide sequence ID" value="NZ_CP113527.1"/>
</dbReference>
<evidence type="ECO:0000259" key="4">
    <source>
        <dbReference type="PROSITE" id="PS50977"/>
    </source>
</evidence>
<dbReference type="InterPro" id="IPR009057">
    <property type="entry name" value="Homeodomain-like_sf"/>
</dbReference>
<protein>
    <submittedName>
        <fullName evidence="5">TetR/AcrR family transcriptional regulator</fullName>
    </submittedName>
</protein>
<dbReference type="PROSITE" id="PS50977">
    <property type="entry name" value="HTH_TETR_2"/>
    <property type="match status" value="1"/>
</dbReference>
<evidence type="ECO:0000256" key="2">
    <source>
        <dbReference type="ARBA" id="ARBA00023125"/>
    </source>
</evidence>
<evidence type="ECO:0000313" key="6">
    <source>
        <dbReference type="Proteomes" id="UP001219585"/>
    </source>
</evidence>
<proteinExistence type="predicted"/>
<dbReference type="AlphaFoldDB" id="A0AAJ5UY95"/>
<dbReference type="InterPro" id="IPR001647">
    <property type="entry name" value="HTH_TetR"/>
</dbReference>
<dbReference type="PANTHER" id="PTHR43479">
    <property type="entry name" value="ACREF/ENVCD OPERON REPRESSOR-RELATED"/>
    <property type="match status" value="1"/>
</dbReference>
<feature type="domain" description="HTH tetR-type" evidence="4">
    <location>
        <begin position="5"/>
        <end position="65"/>
    </location>
</feature>
<dbReference type="GO" id="GO:0003677">
    <property type="term" value="F:DNA binding"/>
    <property type="evidence" value="ECO:0007669"/>
    <property type="project" value="UniProtKB-UniRule"/>
</dbReference>
<keyword evidence="2 3" id="KW-0238">DNA-binding</keyword>
<dbReference type="PRINTS" id="PR00455">
    <property type="entry name" value="HTHTETR"/>
</dbReference>
<gene>
    <name evidence="5" type="ORF">OU989_09945</name>
</gene>
<name>A0AAJ5UY95_9BACI</name>
<dbReference type="SUPFAM" id="SSF46689">
    <property type="entry name" value="Homeodomain-like"/>
    <property type="match status" value="1"/>
</dbReference>
<evidence type="ECO:0000313" key="5">
    <source>
        <dbReference type="EMBL" id="WDV08770.1"/>
    </source>
</evidence>
<evidence type="ECO:0000256" key="3">
    <source>
        <dbReference type="PROSITE-ProRule" id="PRU00335"/>
    </source>
</evidence>
<dbReference type="PANTHER" id="PTHR43479:SF11">
    <property type="entry name" value="ACREF_ENVCD OPERON REPRESSOR-RELATED"/>
    <property type="match status" value="1"/>
</dbReference>
<dbReference type="EMBL" id="CP113527">
    <property type="protein sequence ID" value="WDV08770.1"/>
    <property type="molecule type" value="Genomic_DNA"/>
</dbReference>
<dbReference type="InterPro" id="IPR050624">
    <property type="entry name" value="HTH-type_Tx_Regulator"/>
</dbReference>
<reference evidence="5" key="1">
    <citation type="submission" date="2022-11" db="EMBL/GenBank/DDBJ databases">
        <title>Lysinibacillus irui.</title>
        <authorList>
            <person name="Akintayo S.O."/>
        </authorList>
    </citation>
    <scope>NUCLEOTIDE SEQUENCE</scope>
    <source>
        <strain evidence="5">IRB4-01</strain>
    </source>
</reference>
<dbReference type="Pfam" id="PF00440">
    <property type="entry name" value="TetR_N"/>
    <property type="match status" value="1"/>
</dbReference>
<accession>A0AAJ5UY95</accession>
<dbReference type="Gene3D" id="1.10.10.60">
    <property type="entry name" value="Homeodomain-like"/>
    <property type="match status" value="1"/>
</dbReference>
<evidence type="ECO:0000256" key="1">
    <source>
        <dbReference type="ARBA" id="ARBA00022491"/>
    </source>
</evidence>
<organism evidence="5 6">
    <name type="scientific">Lysinibacillus irui</name>
    <dbReference type="NCBI Taxonomy" id="2998077"/>
    <lineage>
        <taxon>Bacteria</taxon>
        <taxon>Bacillati</taxon>
        <taxon>Bacillota</taxon>
        <taxon>Bacilli</taxon>
        <taxon>Bacillales</taxon>
        <taxon>Bacillaceae</taxon>
        <taxon>Lysinibacillus</taxon>
    </lineage>
</organism>
<dbReference type="Proteomes" id="UP001219585">
    <property type="component" value="Chromosome"/>
</dbReference>
<keyword evidence="1" id="KW-0678">Repressor</keyword>